<evidence type="ECO:0000256" key="3">
    <source>
        <dbReference type="SAM" id="SignalP"/>
    </source>
</evidence>
<dbReference type="EMBL" id="CP001601">
    <property type="protein sequence ID" value="ACP33233.1"/>
    <property type="molecule type" value="Genomic_DNA"/>
</dbReference>
<keyword evidence="3" id="KW-0732">Signal</keyword>
<feature type="signal peptide" evidence="3">
    <location>
        <begin position="1"/>
        <end position="18"/>
    </location>
</feature>
<feature type="transmembrane region" description="Helical" evidence="2">
    <location>
        <begin position="96"/>
        <end position="118"/>
    </location>
</feature>
<protein>
    <submittedName>
        <fullName evidence="4">Putative membrane protein</fullName>
    </submittedName>
</protein>
<proteinExistence type="predicted"/>
<dbReference type="AlphaFoldDB" id="C3PHC9"/>
<reference evidence="4 5" key="1">
    <citation type="journal article" date="2010" name="BMC Genomics">
        <title>Complete genome sequence and lifestyle of black-pigmented Corynebacterium aurimucosum ATCC 700975 (formerly C. nigricans CN-1) isolated from a vaginal swab of a woman with spontaneous abortion.</title>
        <authorList>
            <person name="Trost E."/>
            <person name="Gotker S."/>
            <person name="Schneider J."/>
            <person name="Schneiker-Bekel S."/>
            <person name="Szczepanowski R."/>
            <person name="Tilker A."/>
            <person name="Viehoever P."/>
            <person name="Arnold W."/>
            <person name="Bekel T."/>
            <person name="Blom J."/>
            <person name="Gartemann K.H."/>
            <person name="Linke B."/>
            <person name="Goesmann A."/>
            <person name="Puhler A."/>
            <person name="Shukla S.K."/>
            <person name="Tauch A."/>
        </authorList>
    </citation>
    <scope>NUCLEOTIDE SEQUENCE [LARGE SCALE GENOMIC DNA]</scope>
    <source>
        <strain evidence="5">ATCC 700975 / DSM 44827 / CIP 107346 / CN-1</strain>
    </source>
</reference>
<accession>C3PHC9</accession>
<keyword evidence="2" id="KW-0472">Membrane</keyword>
<dbReference type="GeneID" id="31924270"/>
<feature type="compositionally biased region" description="Basic and acidic residues" evidence="1">
    <location>
        <begin position="64"/>
        <end position="81"/>
    </location>
</feature>
<evidence type="ECO:0000256" key="1">
    <source>
        <dbReference type="SAM" id="MobiDB-lite"/>
    </source>
</evidence>
<evidence type="ECO:0000313" key="4">
    <source>
        <dbReference type="EMBL" id="ACP33233.1"/>
    </source>
</evidence>
<keyword evidence="2" id="KW-1133">Transmembrane helix</keyword>
<feature type="chain" id="PRO_5002930414" evidence="3">
    <location>
        <begin position="19"/>
        <end position="140"/>
    </location>
</feature>
<gene>
    <name evidence="4" type="ordered locus">cauri_1640</name>
</gene>
<evidence type="ECO:0000256" key="2">
    <source>
        <dbReference type="SAM" id="Phobius"/>
    </source>
</evidence>
<dbReference type="STRING" id="548476.cauri_1640"/>
<name>C3PHC9_CORA7</name>
<feature type="region of interest" description="Disordered" evidence="1">
    <location>
        <begin position="34"/>
        <end position="89"/>
    </location>
</feature>
<dbReference type="RefSeq" id="WP_012715135.1">
    <property type="nucleotide sequence ID" value="NC_012590.1"/>
</dbReference>
<sequence>MRLSASLIAVCATTMALATPLAAANDSIGSPNGSSLSVGHLDVSNSSQAKEGTTPEKGTSPETDPEKQKEAAADAAWEKMPEWLQSARPSDTTKEVFAWLTTIFGLVAAGVNALVLVAKANPSILDGPRDFLKSHGITVN</sequence>
<dbReference type="KEGG" id="car:cauri_1640"/>
<keyword evidence="2" id="KW-0812">Transmembrane</keyword>
<evidence type="ECO:0000313" key="5">
    <source>
        <dbReference type="Proteomes" id="UP000002077"/>
    </source>
</evidence>
<keyword evidence="5" id="KW-1185">Reference proteome</keyword>
<organism evidence="4 5">
    <name type="scientific">Corynebacterium aurimucosum (strain ATCC 700975 / DSM 44827 / CIP 107346 / CN-1)</name>
    <name type="common">Corynebacterium nigricans</name>
    <dbReference type="NCBI Taxonomy" id="548476"/>
    <lineage>
        <taxon>Bacteria</taxon>
        <taxon>Bacillati</taxon>
        <taxon>Actinomycetota</taxon>
        <taxon>Actinomycetes</taxon>
        <taxon>Mycobacteriales</taxon>
        <taxon>Corynebacteriaceae</taxon>
        <taxon>Corynebacterium</taxon>
    </lineage>
</organism>
<dbReference type="HOGENOM" id="CLU_1831770_0_0_11"/>
<feature type="compositionally biased region" description="Polar residues" evidence="1">
    <location>
        <begin position="34"/>
        <end position="62"/>
    </location>
</feature>
<dbReference type="Proteomes" id="UP000002077">
    <property type="component" value="Chromosome"/>
</dbReference>